<dbReference type="Gene3D" id="3.30.160.880">
    <property type="entry name" value="Cell division protein ZapA protomer, N-terminal domain"/>
    <property type="match status" value="1"/>
</dbReference>
<keyword evidence="1" id="KW-0131">Cell cycle</keyword>
<protein>
    <submittedName>
        <fullName evidence="1">Cell division protein ZapA</fullName>
    </submittedName>
</protein>
<evidence type="ECO:0000313" key="2">
    <source>
        <dbReference type="Proteomes" id="UP000445582"/>
    </source>
</evidence>
<dbReference type="AlphaFoldDB" id="A0A844YC26"/>
<dbReference type="GO" id="GO:0051301">
    <property type="term" value="P:cell division"/>
    <property type="evidence" value="ECO:0007669"/>
    <property type="project" value="UniProtKB-KW"/>
</dbReference>
<sequence>MSQVTLNIGGRNYTVSCGDGEEAHVRDLGRLIDDKVKAVTGGRPTPEAQSLLFAALMLADQVHETSSPENDSEEMADALERVANSLERCAQGLESGRPAS</sequence>
<dbReference type="Proteomes" id="UP000445582">
    <property type="component" value="Unassembled WGS sequence"/>
</dbReference>
<reference evidence="1 2" key="1">
    <citation type="submission" date="2019-12" db="EMBL/GenBank/DDBJ databases">
        <title>Genomic-based taxomic classification of the family Erythrobacteraceae.</title>
        <authorList>
            <person name="Xu L."/>
        </authorList>
    </citation>
    <scope>NUCLEOTIDE SEQUENCE [LARGE SCALE GENOMIC DNA]</scope>
    <source>
        <strain evidence="1 2">MCCC 1A09965</strain>
    </source>
</reference>
<name>A0A844YC26_9SPHN</name>
<gene>
    <name evidence="1" type="primary">zapA</name>
    <name evidence="1" type="ORF">GRI48_00735</name>
</gene>
<evidence type="ECO:0000313" key="1">
    <source>
        <dbReference type="EMBL" id="MXO61527.1"/>
    </source>
</evidence>
<dbReference type="Pfam" id="PF05164">
    <property type="entry name" value="ZapA"/>
    <property type="match status" value="1"/>
</dbReference>
<dbReference type="OrthoDB" id="9797575at2"/>
<dbReference type="SUPFAM" id="SSF102829">
    <property type="entry name" value="Cell division protein ZapA-like"/>
    <property type="match status" value="1"/>
</dbReference>
<keyword evidence="1" id="KW-0132">Cell division</keyword>
<dbReference type="RefSeq" id="WP_160669964.1">
    <property type="nucleotide sequence ID" value="NZ_WTYN01000001.1"/>
</dbReference>
<dbReference type="EMBL" id="WTYN01000001">
    <property type="protein sequence ID" value="MXO61527.1"/>
    <property type="molecule type" value="Genomic_DNA"/>
</dbReference>
<dbReference type="InterPro" id="IPR042233">
    <property type="entry name" value="Cell_div_ZapA_N"/>
</dbReference>
<comment type="caution">
    <text evidence="1">The sequence shown here is derived from an EMBL/GenBank/DDBJ whole genome shotgun (WGS) entry which is preliminary data.</text>
</comment>
<dbReference type="InterPro" id="IPR036192">
    <property type="entry name" value="Cell_div_ZapA-like_sf"/>
</dbReference>
<keyword evidence="2" id="KW-1185">Reference proteome</keyword>
<organism evidence="1 2">
    <name type="scientific">Qipengyuania oceanensis</name>
    <dbReference type="NCBI Taxonomy" id="1463597"/>
    <lineage>
        <taxon>Bacteria</taxon>
        <taxon>Pseudomonadati</taxon>
        <taxon>Pseudomonadota</taxon>
        <taxon>Alphaproteobacteria</taxon>
        <taxon>Sphingomonadales</taxon>
        <taxon>Erythrobacteraceae</taxon>
        <taxon>Qipengyuania</taxon>
    </lineage>
</organism>
<accession>A0A844YC26</accession>
<dbReference type="InterPro" id="IPR007838">
    <property type="entry name" value="Cell_div_ZapA-like"/>
</dbReference>
<proteinExistence type="predicted"/>